<proteinExistence type="inferred from homology"/>
<keyword evidence="5" id="KW-0812">Transmembrane</keyword>
<evidence type="ECO:0000256" key="2">
    <source>
        <dbReference type="ARBA" id="ARBA00022630"/>
    </source>
</evidence>
<name>A0ABQ7K9J4_9FUNG</name>
<keyword evidence="5" id="KW-1133">Transmembrane helix</keyword>
<dbReference type="Gene3D" id="3.50.50.60">
    <property type="entry name" value="FAD/NAD(P)-binding domain"/>
    <property type="match status" value="1"/>
</dbReference>
<keyword evidence="8" id="KW-1185">Reference proteome</keyword>
<evidence type="ECO:0000256" key="4">
    <source>
        <dbReference type="ARBA" id="ARBA00023002"/>
    </source>
</evidence>
<dbReference type="Proteomes" id="UP001194696">
    <property type="component" value="Unassembled WGS sequence"/>
</dbReference>
<evidence type="ECO:0000256" key="1">
    <source>
        <dbReference type="ARBA" id="ARBA00007992"/>
    </source>
</evidence>
<comment type="caution">
    <text evidence="7">The sequence shown here is derived from an EMBL/GenBank/DDBJ whole genome shotgun (WGS) entry which is preliminary data.</text>
</comment>
<dbReference type="PANTHER" id="PTHR47356:SF2">
    <property type="entry name" value="FAD-BINDING DOMAIN-CONTAINING PROTEIN-RELATED"/>
    <property type="match status" value="1"/>
</dbReference>
<protein>
    <recommendedName>
        <fullName evidence="6">FAD-binding domain-containing protein</fullName>
    </recommendedName>
</protein>
<dbReference type="InterPro" id="IPR002938">
    <property type="entry name" value="FAD-bd"/>
</dbReference>
<keyword evidence="2" id="KW-0285">Flavoprotein</keyword>
<evidence type="ECO:0000256" key="3">
    <source>
        <dbReference type="ARBA" id="ARBA00022827"/>
    </source>
</evidence>
<evidence type="ECO:0000259" key="6">
    <source>
        <dbReference type="Pfam" id="PF01494"/>
    </source>
</evidence>
<accession>A0ABQ7K9J4</accession>
<dbReference type="PANTHER" id="PTHR47356">
    <property type="entry name" value="FAD-DEPENDENT MONOOXYGENASE ASQG-RELATED"/>
    <property type="match status" value="1"/>
</dbReference>
<dbReference type="Pfam" id="PF01494">
    <property type="entry name" value="FAD_binding_3"/>
    <property type="match status" value="2"/>
</dbReference>
<evidence type="ECO:0000313" key="8">
    <source>
        <dbReference type="Proteomes" id="UP001194696"/>
    </source>
</evidence>
<dbReference type="InterPro" id="IPR036188">
    <property type="entry name" value="FAD/NAD-bd_sf"/>
</dbReference>
<feature type="domain" description="FAD-binding" evidence="6">
    <location>
        <begin position="292"/>
        <end position="373"/>
    </location>
</feature>
<comment type="similarity">
    <text evidence="1">Belongs to the paxM FAD-dependent monooxygenase family.</text>
</comment>
<dbReference type="PRINTS" id="PR00420">
    <property type="entry name" value="RNGMNOXGNASE"/>
</dbReference>
<feature type="transmembrane region" description="Helical" evidence="5">
    <location>
        <begin position="26"/>
        <end position="44"/>
    </location>
</feature>
<keyword evidence="3" id="KW-0274">FAD</keyword>
<keyword evidence="5" id="KW-0472">Membrane</keyword>
<dbReference type="InterPro" id="IPR050562">
    <property type="entry name" value="FAD_mOase_fung"/>
</dbReference>
<sequence length="443" mass="49375">MWTVTPDKFPEGPKDRYRKASMTDKPTVLIVGAGLGGLMLGTLLEKANIPYYIFERAPSVKPLGSAINISAPVLPLFEQIGIFDQLEAFGKQFTHTTLFREGKGKIFTTDYTPVQEFTGYKQYIIPRPVLYDLILQKIPSHKLLFKKRVLVVSEQKDKVRIQTGDNYIYEGDILVGADGAYSAVRQRLYEALKKEGKLPKSDQKDLPFRCFGKQCGDYAIYTTAQRSICYTVQHQLDAKSSKAAEEQRFRNNENSEWGPGAAQAMCDETRDFPLPFGGSNAWTLGDLYDRTPQERISKVMLEEKVFKTWYSGRTVLMGDACHKLHPSGGHGAVMAMHDAVALANLIYALPSNDSKSIQQAFADYKAERMPHVMDSYKSCKVLAKNSEMDLGGTMALFFSKSVPQPSAGFLPQIPHLGTIPPVVSPSTERAIFAFESRHGTTAI</sequence>
<gene>
    <name evidence="7" type="ORF">BGZ96_002637</name>
</gene>
<keyword evidence="4" id="KW-0560">Oxidoreductase</keyword>
<dbReference type="SUPFAM" id="SSF51905">
    <property type="entry name" value="FAD/NAD(P)-binding domain"/>
    <property type="match status" value="1"/>
</dbReference>
<reference evidence="7 8" key="1">
    <citation type="journal article" date="2020" name="Fungal Divers.">
        <title>Resolving the Mortierellaceae phylogeny through synthesis of multi-gene phylogenetics and phylogenomics.</title>
        <authorList>
            <person name="Vandepol N."/>
            <person name="Liber J."/>
            <person name="Desiro A."/>
            <person name="Na H."/>
            <person name="Kennedy M."/>
            <person name="Barry K."/>
            <person name="Grigoriev I.V."/>
            <person name="Miller A.N."/>
            <person name="O'Donnell K."/>
            <person name="Stajich J.E."/>
            <person name="Bonito G."/>
        </authorList>
    </citation>
    <scope>NUCLEOTIDE SEQUENCE [LARGE SCALE GENOMIC DNA]</scope>
    <source>
        <strain evidence="7 8">AD045</strain>
    </source>
</reference>
<evidence type="ECO:0000256" key="5">
    <source>
        <dbReference type="SAM" id="Phobius"/>
    </source>
</evidence>
<evidence type="ECO:0000313" key="7">
    <source>
        <dbReference type="EMBL" id="KAG0293592.1"/>
    </source>
</evidence>
<dbReference type="EMBL" id="JAAAIM010000150">
    <property type="protein sequence ID" value="KAG0293592.1"/>
    <property type="molecule type" value="Genomic_DNA"/>
</dbReference>
<feature type="domain" description="FAD-binding" evidence="6">
    <location>
        <begin position="27"/>
        <end position="201"/>
    </location>
</feature>
<organism evidence="7 8">
    <name type="scientific">Linnemannia gamsii</name>
    <dbReference type="NCBI Taxonomy" id="64522"/>
    <lineage>
        <taxon>Eukaryota</taxon>
        <taxon>Fungi</taxon>
        <taxon>Fungi incertae sedis</taxon>
        <taxon>Mucoromycota</taxon>
        <taxon>Mortierellomycotina</taxon>
        <taxon>Mortierellomycetes</taxon>
        <taxon>Mortierellales</taxon>
        <taxon>Mortierellaceae</taxon>
        <taxon>Linnemannia</taxon>
    </lineage>
</organism>